<protein>
    <recommendedName>
        <fullName evidence="7">Reverse transcriptase RNase H-like domain-containing protein</fullName>
    </recommendedName>
</protein>
<dbReference type="GO" id="GO:0016787">
    <property type="term" value="F:hydrolase activity"/>
    <property type="evidence" value="ECO:0007669"/>
    <property type="project" value="UniProtKB-KW"/>
</dbReference>
<comment type="caution">
    <text evidence="8">The sequence shown here is derived from an EMBL/GenBank/DDBJ whole genome shotgun (WGS) entry which is preliminary data.</text>
</comment>
<sequence>MCDARVSMQAKVIAYASGIMDPAQLNYMTTEKELLEIVFALDKFRSYLIEIRKGAENSMADHLSRIERETDPMPTQDDFLNEKLLQMIPIGQPKKY</sequence>
<dbReference type="Pfam" id="PF17917">
    <property type="entry name" value="RT_RNaseH"/>
    <property type="match status" value="1"/>
</dbReference>
<keyword evidence="5" id="KW-0378">Hydrolase</keyword>
<evidence type="ECO:0000256" key="3">
    <source>
        <dbReference type="ARBA" id="ARBA00022722"/>
    </source>
</evidence>
<evidence type="ECO:0000256" key="2">
    <source>
        <dbReference type="ARBA" id="ARBA00022695"/>
    </source>
</evidence>
<keyword evidence="4" id="KW-0255">Endonuclease</keyword>
<dbReference type="AlphaFoldDB" id="A0A371FWF5"/>
<keyword evidence="1" id="KW-0808">Transferase</keyword>
<keyword evidence="3" id="KW-0540">Nuclease</keyword>
<evidence type="ECO:0000256" key="5">
    <source>
        <dbReference type="ARBA" id="ARBA00022801"/>
    </source>
</evidence>
<evidence type="ECO:0000256" key="1">
    <source>
        <dbReference type="ARBA" id="ARBA00022679"/>
    </source>
</evidence>
<dbReference type="GO" id="GO:0003964">
    <property type="term" value="F:RNA-directed DNA polymerase activity"/>
    <property type="evidence" value="ECO:0007669"/>
    <property type="project" value="UniProtKB-KW"/>
</dbReference>
<evidence type="ECO:0000313" key="8">
    <source>
        <dbReference type="EMBL" id="RDX82612.1"/>
    </source>
</evidence>
<keyword evidence="6" id="KW-0695">RNA-directed DNA polymerase</keyword>
<dbReference type="OrthoDB" id="10055717at2759"/>
<dbReference type="SUPFAM" id="SSF56672">
    <property type="entry name" value="DNA/RNA polymerases"/>
    <property type="match status" value="1"/>
</dbReference>
<evidence type="ECO:0000256" key="4">
    <source>
        <dbReference type="ARBA" id="ARBA00022759"/>
    </source>
</evidence>
<evidence type="ECO:0000256" key="6">
    <source>
        <dbReference type="ARBA" id="ARBA00022918"/>
    </source>
</evidence>
<dbReference type="InterPro" id="IPR043502">
    <property type="entry name" value="DNA/RNA_pol_sf"/>
</dbReference>
<feature type="non-terminal residue" evidence="8">
    <location>
        <position position="1"/>
    </location>
</feature>
<dbReference type="InterPro" id="IPR041373">
    <property type="entry name" value="RT_RNaseH"/>
</dbReference>
<dbReference type="GO" id="GO:0004519">
    <property type="term" value="F:endonuclease activity"/>
    <property type="evidence" value="ECO:0007669"/>
    <property type="project" value="UniProtKB-KW"/>
</dbReference>
<keyword evidence="9" id="KW-1185">Reference proteome</keyword>
<proteinExistence type="predicted"/>
<gene>
    <name evidence="8" type="ORF">CR513_36584</name>
</gene>
<dbReference type="Proteomes" id="UP000257109">
    <property type="component" value="Unassembled WGS sequence"/>
</dbReference>
<accession>A0A371FWF5</accession>
<evidence type="ECO:0000259" key="7">
    <source>
        <dbReference type="Pfam" id="PF17917"/>
    </source>
</evidence>
<dbReference type="PANTHER" id="PTHR34072">
    <property type="entry name" value="ENZYMATIC POLYPROTEIN-RELATED"/>
    <property type="match status" value="1"/>
</dbReference>
<evidence type="ECO:0000313" key="9">
    <source>
        <dbReference type="Proteomes" id="UP000257109"/>
    </source>
</evidence>
<dbReference type="EMBL" id="QJKJ01007598">
    <property type="protein sequence ID" value="RDX82612.1"/>
    <property type="molecule type" value="Genomic_DNA"/>
</dbReference>
<dbReference type="PANTHER" id="PTHR34072:SF52">
    <property type="entry name" value="RIBONUCLEASE H"/>
    <property type="match status" value="1"/>
</dbReference>
<reference evidence="8" key="1">
    <citation type="submission" date="2018-05" db="EMBL/GenBank/DDBJ databases">
        <title>Draft genome of Mucuna pruriens seed.</title>
        <authorList>
            <person name="Nnadi N.E."/>
            <person name="Vos R."/>
            <person name="Hasami M.H."/>
            <person name="Devisetty U.K."/>
            <person name="Aguiy J.C."/>
        </authorList>
    </citation>
    <scope>NUCLEOTIDE SEQUENCE [LARGE SCALE GENOMIC DNA]</scope>
    <source>
        <strain evidence="8">JCA_2017</strain>
    </source>
</reference>
<organism evidence="8 9">
    <name type="scientific">Mucuna pruriens</name>
    <name type="common">Velvet bean</name>
    <name type="synonym">Dolichos pruriens</name>
    <dbReference type="NCBI Taxonomy" id="157652"/>
    <lineage>
        <taxon>Eukaryota</taxon>
        <taxon>Viridiplantae</taxon>
        <taxon>Streptophyta</taxon>
        <taxon>Embryophyta</taxon>
        <taxon>Tracheophyta</taxon>
        <taxon>Spermatophyta</taxon>
        <taxon>Magnoliopsida</taxon>
        <taxon>eudicotyledons</taxon>
        <taxon>Gunneridae</taxon>
        <taxon>Pentapetalae</taxon>
        <taxon>rosids</taxon>
        <taxon>fabids</taxon>
        <taxon>Fabales</taxon>
        <taxon>Fabaceae</taxon>
        <taxon>Papilionoideae</taxon>
        <taxon>50 kb inversion clade</taxon>
        <taxon>NPAAA clade</taxon>
        <taxon>indigoferoid/millettioid clade</taxon>
        <taxon>Phaseoleae</taxon>
        <taxon>Mucuna</taxon>
    </lineage>
</organism>
<feature type="domain" description="Reverse transcriptase RNase H-like" evidence="7">
    <location>
        <begin position="10"/>
        <end position="50"/>
    </location>
</feature>
<keyword evidence="2" id="KW-0548">Nucleotidyltransferase</keyword>
<name>A0A371FWF5_MUCPR</name>